<evidence type="ECO:0000313" key="2">
    <source>
        <dbReference type="EMBL" id="CRY68111.1"/>
    </source>
</evidence>
<proteinExistence type="predicted"/>
<evidence type="ECO:0000313" key="4">
    <source>
        <dbReference type="Proteomes" id="UP000045840"/>
    </source>
</evidence>
<dbReference type="EMBL" id="CWJL01000018">
    <property type="protein sequence ID" value="CRY68111.1"/>
    <property type="molecule type" value="Genomic_DNA"/>
</dbReference>
<reference evidence="4" key="3">
    <citation type="submission" date="2015-03" db="EMBL/GenBank/DDBJ databases">
        <authorList>
            <consortium name="Pathogen Informatics"/>
        </authorList>
    </citation>
    <scope>NUCLEOTIDE SEQUENCE [LARGE SCALE GENOMIC DNA]</scope>
    <source>
        <strain evidence="4">A125KOH2</strain>
    </source>
</reference>
<accession>A0A0T9PJ93</accession>
<sequence>MEKNPLDNGFTVKNIEHMRKIISRDEMKKETYSRLLQDLKKRLFFCNNQQVNICIVSMHQVLTTV</sequence>
<keyword evidence="3" id="KW-1185">Reference proteome</keyword>
<evidence type="ECO:0000313" key="3">
    <source>
        <dbReference type="Proteomes" id="UP000044625"/>
    </source>
</evidence>
<name>A0A0T9PJ93_9GAMM</name>
<gene>
    <name evidence="1" type="ORF">ERS008529_01837</name>
    <name evidence="2" type="ORF">ERS137968_03209</name>
</gene>
<dbReference type="Proteomes" id="UP000045840">
    <property type="component" value="Unassembled WGS sequence"/>
</dbReference>
<reference evidence="2 3" key="1">
    <citation type="submission" date="2015-03" db="EMBL/GenBank/DDBJ databases">
        <authorList>
            <consortium name="Pathogen Informatics"/>
            <person name="Murphy D."/>
        </authorList>
    </citation>
    <scope>NUCLEOTIDE SEQUENCE [LARGE SCALE GENOMIC DNA]</scope>
    <source>
        <strain evidence="3">type strain: CIP110230</strain>
        <strain evidence="2">Type strain: CIP110230</strain>
    </source>
</reference>
<dbReference type="AlphaFoldDB" id="A0A0T9PJ93"/>
<evidence type="ECO:0000313" key="1">
    <source>
        <dbReference type="EMBL" id="CNH68139.1"/>
    </source>
</evidence>
<organism evidence="1 4">
    <name type="scientific">Yersinia pekkanenii</name>
    <dbReference type="NCBI Taxonomy" id="1288385"/>
    <lineage>
        <taxon>Bacteria</taxon>
        <taxon>Pseudomonadati</taxon>
        <taxon>Pseudomonadota</taxon>
        <taxon>Gammaproteobacteria</taxon>
        <taxon>Enterobacterales</taxon>
        <taxon>Yersiniaceae</taxon>
        <taxon>Yersinia</taxon>
    </lineage>
</organism>
<dbReference type="EMBL" id="CQAZ01000014">
    <property type="protein sequence ID" value="CNH68139.1"/>
    <property type="molecule type" value="Genomic_DNA"/>
</dbReference>
<reference evidence="1" key="2">
    <citation type="submission" date="2015-03" db="EMBL/GenBank/DDBJ databases">
        <authorList>
            <person name="Murphy D."/>
        </authorList>
    </citation>
    <scope>NUCLEOTIDE SEQUENCE [LARGE SCALE GENOMIC DNA]</scope>
    <source>
        <strain evidence="1">A125KOH2</strain>
    </source>
</reference>
<dbReference type="Proteomes" id="UP000044625">
    <property type="component" value="Unassembled WGS sequence"/>
</dbReference>
<protein>
    <submittedName>
        <fullName evidence="1">Membrane protein</fullName>
    </submittedName>
</protein>